<dbReference type="Proteomes" id="UP000215145">
    <property type="component" value="Unassembled WGS sequence"/>
</dbReference>
<dbReference type="AlphaFoldDB" id="A0A229NVY7"/>
<organism evidence="1 2">
    <name type="scientific">Paenibacillus herberti</name>
    <dbReference type="NCBI Taxonomy" id="1619309"/>
    <lineage>
        <taxon>Bacteria</taxon>
        <taxon>Bacillati</taxon>
        <taxon>Bacillota</taxon>
        <taxon>Bacilli</taxon>
        <taxon>Bacillales</taxon>
        <taxon>Paenibacillaceae</taxon>
        <taxon>Paenibacillus</taxon>
    </lineage>
</organism>
<protein>
    <submittedName>
        <fullName evidence="1">Uncharacterized protein</fullName>
    </submittedName>
</protein>
<proteinExistence type="predicted"/>
<keyword evidence="2" id="KW-1185">Reference proteome</keyword>
<name>A0A229NVY7_9BACL</name>
<evidence type="ECO:0000313" key="1">
    <source>
        <dbReference type="EMBL" id="OXM14086.1"/>
    </source>
</evidence>
<comment type="caution">
    <text evidence="1">The sequence shown here is derived from an EMBL/GenBank/DDBJ whole genome shotgun (WGS) entry which is preliminary data.</text>
</comment>
<dbReference type="OrthoDB" id="2662826at2"/>
<dbReference type="EMBL" id="NMUQ01000002">
    <property type="protein sequence ID" value="OXM14086.1"/>
    <property type="molecule type" value="Genomic_DNA"/>
</dbReference>
<evidence type="ECO:0000313" key="2">
    <source>
        <dbReference type="Proteomes" id="UP000215145"/>
    </source>
</evidence>
<sequence length="72" mass="8701">MMKSITFKDRSVPIFYPPGQEEAVRLLPDKLREYELDFDFRKRWKRITSVHISRDVAIFQYNDGTKLYLEVC</sequence>
<reference evidence="1 2" key="1">
    <citation type="submission" date="2017-07" db="EMBL/GenBank/DDBJ databases">
        <title>Paenibacillus herberti R33 genome sequencing and assembly.</title>
        <authorList>
            <person name="Su W."/>
        </authorList>
    </citation>
    <scope>NUCLEOTIDE SEQUENCE [LARGE SCALE GENOMIC DNA]</scope>
    <source>
        <strain evidence="1 2">R33</strain>
    </source>
</reference>
<accession>A0A229NVY7</accession>
<gene>
    <name evidence="1" type="ORF">CGZ75_13950</name>
</gene>
<dbReference type="RefSeq" id="WP_089524909.1">
    <property type="nucleotide sequence ID" value="NZ_NMUQ01000002.1"/>
</dbReference>